<evidence type="ECO:0000313" key="6">
    <source>
        <dbReference type="EMBL" id="KAF5943303.1"/>
    </source>
</evidence>
<comment type="caution">
    <text evidence="6">The sequence shown here is derived from an EMBL/GenBank/DDBJ whole genome shotgun (WGS) entry which is preliminary data.</text>
</comment>
<keyword evidence="4" id="KW-1015">Disulfide bond</keyword>
<gene>
    <name evidence="6" type="ORF">HYC85_020945</name>
</gene>
<accession>A0A7J7GRA1</accession>
<keyword evidence="3" id="KW-0964">Secreted</keyword>
<dbReference type="GO" id="GO:0005576">
    <property type="term" value="C:extracellular region"/>
    <property type="evidence" value="ECO:0007669"/>
    <property type="project" value="UniProtKB-SubCell"/>
</dbReference>
<protein>
    <recommendedName>
        <fullName evidence="8">Thaumatin-like protein</fullName>
    </recommendedName>
</protein>
<evidence type="ECO:0000256" key="4">
    <source>
        <dbReference type="ARBA" id="ARBA00023157"/>
    </source>
</evidence>
<comment type="subcellular location">
    <subcellularLocation>
        <location evidence="1">Secreted</location>
    </subcellularLocation>
</comment>
<dbReference type="InterPro" id="IPR001938">
    <property type="entry name" value="Thaumatin"/>
</dbReference>
<dbReference type="InterPro" id="IPR037176">
    <property type="entry name" value="Osmotin/thaumatin-like_sf"/>
</dbReference>
<organism evidence="6 7">
    <name type="scientific">Camellia sinensis</name>
    <name type="common">Tea plant</name>
    <name type="synonym">Thea sinensis</name>
    <dbReference type="NCBI Taxonomy" id="4442"/>
    <lineage>
        <taxon>Eukaryota</taxon>
        <taxon>Viridiplantae</taxon>
        <taxon>Streptophyta</taxon>
        <taxon>Embryophyta</taxon>
        <taxon>Tracheophyta</taxon>
        <taxon>Spermatophyta</taxon>
        <taxon>Magnoliopsida</taxon>
        <taxon>eudicotyledons</taxon>
        <taxon>Gunneridae</taxon>
        <taxon>Pentapetalae</taxon>
        <taxon>asterids</taxon>
        <taxon>Ericales</taxon>
        <taxon>Theaceae</taxon>
        <taxon>Camellia</taxon>
    </lineage>
</organism>
<dbReference type="Gene3D" id="2.60.110.10">
    <property type="entry name" value="Thaumatin"/>
    <property type="match status" value="1"/>
</dbReference>
<reference evidence="7" key="1">
    <citation type="journal article" date="2020" name="Nat. Commun.">
        <title>Genome assembly of wild tea tree DASZ reveals pedigree and selection history of tea varieties.</title>
        <authorList>
            <person name="Zhang W."/>
            <person name="Zhang Y."/>
            <person name="Qiu H."/>
            <person name="Guo Y."/>
            <person name="Wan H."/>
            <person name="Zhang X."/>
            <person name="Scossa F."/>
            <person name="Alseekh S."/>
            <person name="Zhang Q."/>
            <person name="Wang P."/>
            <person name="Xu L."/>
            <person name="Schmidt M.H."/>
            <person name="Jia X."/>
            <person name="Li D."/>
            <person name="Zhu A."/>
            <person name="Guo F."/>
            <person name="Chen W."/>
            <person name="Ni D."/>
            <person name="Usadel B."/>
            <person name="Fernie A.R."/>
            <person name="Wen W."/>
        </authorList>
    </citation>
    <scope>NUCLEOTIDE SEQUENCE [LARGE SCALE GENOMIC DNA]</scope>
    <source>
        <strain evidence="7">cv. G240</strain>
    </source>
</reference>
<evidence type="ECO:0000256" key="1">
    <source>
        <dbReference type="ARBA" id="ARBA00004613"/>
    </source>
</evidence>
<feature type="signal peptide" evidence="5">
    <location>
        <begin position="1"/>
        <end position="24"/>
    </location>
</feature>
<feature type="chain" id="PRO_5029792793" description="Thaumatin-like protein" evidence="5">
    <location>
        <begin position="25"/>
        <end position="276"/>
    </location>
</feature>
<name>A0A7J7GRA1_CAMSI</name>
<dbReference type="PANTHER" id="PTHR31048">
    <property type="entry name" value="OS03G0233200 PROTEIN"/>
    <property type="match status" value="1"/>
</dbReference>
<keyword evidence="7" id="KW-1185">Reference proteome</keyword>
<dbReference type="PRINTS" id="PR00347">
    <property type="entry name" value="THAUMATIN"/>
</dbReference>
<dbReference type="AlphaFoldDB" id="A0A7J7GRA1"/>
<evidence type="ECO:0000313" key="7">
    <source>
        <dbReference type="Proteomes" id="UP000593564"/>
    </source>
</evidence>
<dbReference type="FunFam" id="2.60.110.10:FF:000003">
    <property type="entry name" value="Thaumatin I"/>
    <property type="match status" value="1"/>
</dbReference>
<keyword evidence="5" id="KW-0732">Signal</keyword>
<dbReference type="Proteomes" id="UP000593564">
    <property type="component" value="Unassembled WGS sequence"/>
</dbReference>
<proteinExistence type="inferred from homology"/>
<evidence type="ECO:0000256" key="2">
    <source>
        <dbReference type="ARBA" id="ARBA00010607"/>
    </source>
</evidence>
<sequence length="276" mass="29497">MSFSKNLTILFPLLFTLLTSFTNAATFVVLNNCPYTVWAAASSGGGMCLHPGQSWTVNVIPGTNGGRMWGRTNCSFDANGNGQCETSDCNGLLQCQSYGKAPNTLAEFELNLTNNLDFFYISNASPTFGGCTRVIKCNADIKGECPIELQAPGGCNNPCTVFQAGVYCCNSLANCSATYLATFFKIRCPDAYIYPKDDPTSLFTCPGGTNYEVVFCPQSSESFLLELRPCNKEHCQSCPTGVGRITPASSGAAKLPFSIAPGGDHLVAIQGYVYSL</sequence>
<evidence type="ECO:0000256" key="3">
    <source>
        <dbReference type="ARBA" id="ARBA00022525"/>
    </source>
</evidence>
<dbReference type="EMBL" id="JACBKZ010000009">
    <property type="protein sequence ID" value="KAF5943303.1"/>
    <property type="molecule type" value="Genomic_DNA"/>
</dbReference>
<reference evidence="6 7" key="2">
    <citation type="submission" date="2020-07" db="EMBL/GenBank/DDBJ databases">
        <title>Genome assembly of wild tea tree DASZ reveals pedigree and selection history of tea varieties.</title>
        <authorList>
            <person name="Zhang W."/>
        </authorList>
    </citation>
    <scope>NUCLEOTIDE SEQUENCE [LARGE SCALE GENOMIC DNA]</scope>
    <source>
        <strain evidence="7">cv. G240</strain>
        <tissue evidence="6">Leaf</tissue>
    </source>
</reference>
<comment type="similarity">
    <text evidence="2">Belongs to the thaumatin family.</text>
</comment>
<dbReference type="SMART" id="SM00205">
    <property type="entry name" value="THN"/>
    <property type="match status" value="1"/>
</dbReference>
<dbReference type="SUPFAM" id="SSF49870">
    <property type="entry name" value="Osmotin, thaumatin-like protein"/>
    <property type="match status" value="1"/>
</dbReference>
<evidence type="ECO:0008006" key="8">
    <source>
        <dbReference type="Google" id="ProtNLM"/>
    </source>
</evidence>
<dbReference type="Pfam" id="PF00314">
    <property type="entry name" value="Thaumatin"/>
    <property type="match status" value="1"/>
</dbReference>
<evidence type="ECO:0000256" key="5">
    <source>
        <dbReference type="SAM" id="SignalP"/>
    </source>
</evidence>
<dbReference type="PROSITE" id="PS51367">
    <property type="entry name" value="THAUMATIN_2"/>
    <property type="match status" value="1"/>
</dbReference>